<organism evidence="3 4">
    <name type="scientific">Coccomyxa viridis</name>
    <dbReference type="NCBI Taxonomy" id="1274662"/>
    <lineage>
        <taxon>Eukaryota</taxon>
        <taxon>Viridiplantae</taxon>
        <taxon>Chlorophyta</taxon>
        <taxon>core chlorophytes</taxon>
        <taxon>Trebouxiophyceae</taxon>
        <taxon>Trebouxiophyceae incertae sedis</taxon>
        <taxon>Coccomyxaceae</taxon>
        <taxon>Coccomyxa</taxon>
    </lineage>
</organism>
<evidence type="ECO:0000313" key="4">
    <source>
        <dbReference type="Proteomes" id="UP001314263"/>
    </source>
</evidence>
<feature type="coiled-coil region" evidence="1">
    <location>
        <begin position="175"/>
        <end position="230"/>
    </location>
</feature>
<protein>
    <submittedName>
        <fullName evidence="3">Uncharacterized protein</fullName>
    </submittedName>
</protein>
<keyword evidence="4" id="KW-1185">Reference proteome</keyword>
<dbReference type="EMBL" id="CAUYUE010000007">
    <property type="protein sequence ID" value="CAK0782702.1"/>
    <property type="molecule type" value="Genomic_DNA"/>
</dbReference>
<feature type="coiled-coil region" evidence="1">
    <location>
        <begin position="6"/>
        <end position="82"/>
    </location>
</feature>
<sequence>MEEELAMEQKDTMRRLKEDRDEALALLDRVEASRNELARQQGHYKGRIAKLEGAISSSEKHILMQNQENMALKDQLAQMQMEHASIVGQLDITPDKCRADKELLQAQAKKAVKLVYNAESRMKELHQAVEYEAQQRKELTEFASLELSATTESERVLAASLSDLATQLTGHAAALSSTEAELRSTQAALAHAEEEVMQLRSMHTSSAKAAEKAQKELKILRGTCQQLTHDRMQSIFNVRKAESEVDLIHQANEQMFRYLNYVQQRLSSHIADLQGSPELMKLLRDLHVWVAREGSGRCAMPSTPSMSGSSAGKTSAATPSFRLQAARTPLMASCHSRINP</sequence>
<keyword evidence="1" id="KW-0175">Coiled coil</keyword>
<reference evidence="3 4" key="1">
    <citation type="submission" date="2023-10" db="EMBL/GenBank/DDBJ databases">
        <authorList>
            <person name="Maclean D."/>
            <person name="Macfadyen A."/>
        </authorList>
    </citation>
    <scope>NUCLEOTIDE SEQUENCE [LARGE SCALE GENOMIC DNA]</scope>
</reference>
<feature type="region of interest" description="Disordered" evidence="2">
    <location>
        <begin position="297"/>
        <end position="317"/>
    </location>
</feature>
<comment type="caution">
    <text evidence="3">The sequence shown here is derived from an EMBL/GenBank/DDBJ whole genome shotgun (WGS) entry which is preliminary data.</text>
</comment>
<evidence type="ECO:0000256" key="2">
    <source>
        <dbReference type="SAM" id="MobiDB-lite"/>
    </source>
</evidence>
<dbReference type="Proteomes" id="UP001314263">
    <property type="component" value="Unassembled WGS sequence"/>
</dbReference>
<feature type="compositionally biased region" description="Low complexity" evidence="2">
    <location>
        <begin position="304"/>
        <end position="317"/>
    </location>
</feature>
<dbReference type="AlphaFoldDB" id="A0AAV1I6L8"/>
<gene>
    <name evidence="3" type="ORF">CVIRNUC_005897</name>
</gene>
<evidence type="ECO:0000256" key="1">
    <source>
        <dbReference type="SAM" id="Coils"/>
    </source>
</evidence>
<accession>A0AAV1I6L8</accession>
<name>A0AAV1I6L8_9CHLO</name>
<proteinExistence type="predicted"/>
<evidence type="ECO:0000313" key="3">
    <source>
        <dbReference type="EMBL" id="CAK0782702.1"/>
    </source>
</evidence>